<reference evidence="4 5" key="1">
    <citation type="submission" date="2020-11" db="EMBL/GenBank/DDBJ databases">
        <title>Algicoccus daihaiensis sp.nov., isolated from Daihai Lake in Inner Mongolia.</title>
        <authorList>
            <person name="Kai J."/>
        </authorList>
    </citation>
    <scope>NUCLEOTIDE SEQUENCE [LARGE SCALE GENOMIC DNA]</scope>
    <source>
        <strain evidence="5">f23</strain>
    </source>
</reference>
<keyword evidence="1 4" id="KW-0328">Glycosyltransferase</keyword>
<organism evidence="4 5">
    <name type="scientific">Orrella daihaiensis</name>
    <dbReference type="NCBI Taxonomy" id="2782176"/>
    <lineage>
        <taxon>Bacteria</taxon>
        <taxon>Pseudomonadati</taxon>
        <taxon>Pseudomonadota</taxon>
        <taxon>Betaproteobacteria</taxon>
        <taxon>Burkholderiales</taxon>
        <taxon>Alcaligenaceae</taxon>
        <taxon>Orrella</taxon>
    </lineage>
</organism>
<dbReference type="PANTHER" id="PTHR43363">
    <property type="entry name" value="HYPOXANTHINE PHOSPHORIBOSYLTRANSFERASE"/>
    <property type="match status" value="1"/>
</dbReference>
<evidence type="ECO:0000256" key="2">
    <source>
        <dbReference type="ARBA" id="ARBA00022679"/>
    </source>
</evidence>
<dbReference type="RefSeq" id="WP_243479732.1">
    <property type="nucleotide sequence ID" value="NZ_CP063982.1"/>
</dbReference>
<feature type="domain" description="Phosphoribosyltransferase" evidence="3">
    <location>
        <begin position="14"/>
        <end position="162"/>
    </location>
</feature>
<name>A0ABY4AQD2_9BURK</name>
<evidence type="ECO:0000313" key="5">
    <source>
        <dbReference type="Proteomes" id="UP000831607"/>
    </source>
</evidence>
<sequence length="178" mass="20104">MANPPNTARDVWYSWDEYNRLIEDLAVKIHDSGWVFDQIICLARGGMRVGDVLSRLNRIPLAILSASSYRENAGREQGQLDIAPYISMAYGSPSGRVLLVDDMVDTGLTFGKVRGHLLSSYPAIKELRTAVVWWKAHSVVSPDYHSVYLEDNPWIHQPFEAYDTLTLDELKKTHQNGA</sequence>
<dbReference type="PANTHER" id="PTHR43363:SF1">
    <property type="entry name" value="HYPOXANTHINE-GUANINE PHOSPHORIBOSYLTRANSFERASE"/>
    <property type="match status" value="1"/>
</dbReference>
<keyword evidence="2" id="KW-0808">Transferase</keyword>
<proteinExistence type="predicted"/>
<dbReference type="Pfam" id="PF00156">
    <property type="entry name" value="Pribosyltran"/>
    <property type="match status" value="1"/>
</dbReference>
<dbReference type="CDD" id="cd06223">
    <property type="entry name" value="PRTases_typeI"/>
    <property type="match status" value="1"/>
</dbReference>
<evidence type="ECO:0000313" key="4">
    <source>
        <dbReference type="EMBL" id="UOD51265.1"/>
    </source>
</evidence>
<dbReference type="InterPro" id="IPR000836">
    <property type="entry name" value="PRTase_dom"/>
</dbReference>
<protein>
    <submittedName>
        <fullName evidence="4">Phosphoribosyltransferase</fullName>
    </submittedName>
</protein>
<dbReference type="SUPFAM" id="SSF53271">
    <property type="entry name" value="PRTase-like"/>
    <property type="match status" value="1"/>
</dbReference>
<keyword evidence="5" id="KW-1185">Reference proteome</keyword>
<dbReference type="GO" id="GO:0016757">
    <property type="term" value="F:glycosyltransferase activity"/>
    <property type="evidence" value="ECO:0007669"/>
    <property type="project" value="UniProtKB-KW"/>
</dbReference>
<evidence type="ECO:0000259" key="3">
    <source>
        <dbReference type="Pfam" id="PF00156"/>
    </source>
</evidence>
<dbReference type="EMBL" id="CP063982">
    <property type="protein sequence ID" value="UOD51265.1"/>
    <property type="molecule type" value="Genomic_DNA"/>
</dbReference>
<dbReference type="Proteomes" id="UP000831607">
    <property type="component" value="Chromosome"/>
</dbReference>
<dbReference type="Gene3D" id="3.40.50.2020">
    <property type="match status" value="1"/>
</dbReference>
<accession>A0ABY4AQD2</accession>
<dbReference type="InterPro" id="IPR029057">
    <property type="entry name" value="PRTase-like"/>
</dbReference>
<gene>
    <name evidence="4" type="ORF">DHf2319_05080</name>
</gene>
<evidence type="ECO:0000256" key="1">
    <source>
        <dbReference type="ARBA" id="ARBA00022676"/>
    </source>
</evidence>